<dbReference type="OrthoDB" id="409173at2759"/>
<proteinExistence type="predicted"/>
<gene>
    <name evidence="5" type="ORF">SPIL2461_LOCUS1185</name>
</gene>
<dbReference type="GO" id="GO:0046873">
    <property type="term" value="F:metal ion transmembrane transporter activity"/>
    <property type="evidence" value="ECO:0007669"/>
    <property type="project" value="InterPro"/>
</dbReference>
<name>A0A812IU18_SYMPI</name>
<dbReference type="InterPro" id="IPR001046">
    <property type="entry name" value="NRAMP_fam"/>
</dbReference>
<dbReference type="EMBL" id="CAJNIZ010001126">
    <property type="protein sequence ID" value="CAE7183353.1"/>
    <property type="molecule type" value="Genomic_DNA"/>
</dbReference>
<dbReference type="Pfam" id="PF01566">
    <property type="entry name" value="Nramp"/>
    <property type="match status" value="1"/>
</dbReference>
<accession>A0A812IU18</accession>
<sequence length="133" mass="14495">LMTPSESASYAEAQRLDDSRKPFQSKVDKWEGSGFVWSFSILGPGLLVCLADTDAGCLLVAGQSGSRWGYALLPLQVLLIPVLFMAQDLTVRLGVCTQQGHSACIRDHFGRGWCWLTTALLIAECIIAMVSEM</sequence>
<keyword evidence="2" id="KW-0812">Transmembrane</keyword>
<feature type="non-terminal residue" evidence="5">
    <location>
        <position position="1"/>
    </location>
</feature>
<keyword evidence="4" id="KW-0472">Membrane</keyword>
<dbReference type="AlphaFoldDB" id="A0A812IU18"/>
<dbReference type="GO" id="GO:0016020">
    <property type="term" value="C:membrane"/>
    <property type="evidence" value="ECO:0007669"/>
    <property type="project" value="UniProtKB-SubCell"/>
</dbReference>
<evidence type="ECO:0000313" key="6">
    <source>
        <dbReference type="Proteomes" id="UP000649617"/>
    </source>
</evidence>
<keyword evidence="3" id="KW-1133">Transmembrane helix</keyword>
<evidence type="ECO:0000313" key="5">
    <source>
        <dbReference type="EMBL" id="CAE7183353.1"/>
    </source>
</evidence>
<dbReference type="Proteomes" id="UP000649617">
    <property type="component" value="Unassembled WGS sequence"/>
</dbReference>
<reference evidence="5" key="1">
    <citation type="submission" date="2021-02" db="EMBL/GenBank/DDBJ databases">
        <authorList>
            <person name="Dougan E. K."/>
            <person name="Rhodes N."/>
            <person name="Thang M."/>
            <person name="Chan C."/>
        </authorList>
    </citation>
    <scope>NUCLEOTIDE SEQUENCE</scope>
</reference>
<organism evidence="5 6">
    <name type="scientific">Symbiodinium pilosum</name>
    <name type="common">Dinoflagellate</name>
    <dbReference type="NCBI Taxonomy" id="2952"/>
    <lineage>
        <taxon>Eukaryota</taxon>
        <taxon>Sar</taxon>
        <taxon>Alveolata</taxon>
        <taxon>Dinophyceae</taxon>
        <taxon>Suessiales</taxon>
        <taxon>Symbiodiniaceae</taxon>
        <taxon>Symbiodinium</taxon>
    </lineage>
</organism>
<evidence type="ECO:0000256" key="3">
    <source>
        <dbReference type="ARBA" id="ARBA00022989"/>
    </source>
</evidence>
<evidence type="ECO:0008006" key="7">
    <source>
        <dbReference type="Google" id="ProtNLM"/>
    </source>
</evidence>
<protein>
    <recommendedName>
        <fullName evidence="7">Natural resistance-associated macrophage protein 1</fullName>
    </recommendedName>
</protein>
<comment type="caution">
    <text evidence="5">The sequence shown here is derived from an EMBL/GenBank/DDBJ whole genome shotgun (WGS) entry which is preliminary data.</text>
</comment>
<feature type="non-terminal residue" evidence="5">
    <location>
        <position position="133"/>
    </location>
</feature>
<evidence type="ECO:0000256" key="1">
    <source>
        <dbReference type="ARBA" id="ARBA00004141"/>
    </source>
</evidence>
<keyword evidence="6" id="KW-1185">Reference proteome</keyword>
<evidence type="ECO:0000256" key="4">
    <source>
        <dbReference type="ARBA" id="ARBA00023136"/>
    </source>
</evidence>
<evidence type="ECO:0000256" key="2">
    <source>
        <dbReference type="ARBA" id="ARBA00022692"/>
    </source>
</evidence>
<comment type="subcellular location">
    <subcellularLocation>
        <location evidence="1">Membrane</location>
        <topology evidence="1">Multi-pass membrane protein</topology>
    </subcellularLocation>
</comment>